<accession>A0ABV9Z5C9</accession>
<dbReference type="PANTHER" id="PTHR43166:SF9">
    <property type="entry name" value="GLUTAMATE_ASPARTATE IMPORT ATP-BINDING PROTEIN GLTL"/>
    <property type="match status" value="1"/>
</dbReference>
<keyword evidence="11" id="KW-1185">Reference proteome</keyword>
<comment type="caution">
    <text evidence="10">The sequence shown here is derived from an EMBL/GenBank/DDBJ whole genome shotgun (WGS) entry which is preliminary data.</text>
</comment>
<proteinExistence type="inferred from homology"/>
<protein>
    <submittedName>
        <fullName evidence="10">Amino acid ABC transporter ATP-binding protein</fullName>
    </submittedName>
</protein>
<dbReference type="InterPro" id="IPR003593">
    <property type="entry name" value="AAA+_ATPase"/>
</dbReference>
<gene>
    <name evidence="10" type="ORF">ACFPFW_18095</name>
</gene>
<feature type="domain" description="ABC transporter" evidence="9">
    <location>
        <begin position="14"/>
        <end position="256"/>
    </location>
</feature>
<dbReference type="PIRSF" id="PIRSF039085">
    <property type="entry name" value="ABC_ATPase_HisP"/>
    <property type="match status" value="1"/>
</dbReference>
<dbReference type="InterPro" id="IPR030679">
    <property type="entry name" value="ABC_ATPase_HisP-typ"/>
</dbReference>
<evidence type="ECO:0000256" key="5">
    <source>
        <dbReference type="ARBA" id="ARBA00022741"/>
    </source>
</evidence>
<dbReference type="InterPro" id="IPR017871">
    <property type="entry name" value="ABC_transporter-like_CS"/>
</dbReference>
<comment type="subcellular location">
    <subcellularLocation>
        <location evidence="1">Cell membrane</location>
        <topology evidence="1">Peripheral membrane protein</topology>
    </subcellularLocation>
</comment>
<keyword evidence="3" id="KW-0813">Transport</keyword>
<evidence type="ECO:0000256" key="6">
    <source>
        <dbReference type="ARBA" id="ARBA00022840"/>
    </source>
</evidence>
<sequence length="262" mass="28701">MVEHVGSTNPECVLDIRGLTKSFGTNVVLDGVSLTVERGKTVCLLGPSGSGKSTLLRCVNFLEKPDQGSIYLSGRRIGMREGGVIPMSTSELAQARARIGMVFQHFNLWPHLTVLQNLIEAPIHVQRRSRDEVVAEAEMLLERVGLTDKKDVFPNRLSGGQKQRVGIARALAMKPELLLFDEPTSALDPELVGEVVAVMKTLAEGGSTMLVVTHEMGFARETANEVVLMDGGRVVEKGQPSEFFTNPKTDRARQFLQRYVSA</sequence>
<dbReference type="Proteomes" id="UP001595796">
    <property type="component" value="Unassembled WGS sequence"/>
</dbReference>
<organism evidence="10 11">
    <name type="scientific">Flaviflagellibacter deserti</name>
    <dbReference type="NCBI Taxonomy" id="2267266"/>
    <lineage>
        <taxon>Bacteria</taxon>
        <taxon>Pseudomonadati</taxon>
        <taxon>Pseudomonadota</taxon>
        <taxon>Alphaproteobacteria</taxon>
        <taxon>Hyphomicrobiales</taxon>
        <taxon>Flaviflagellibacter</taxon>
    </lineage>
</organism>
<dbReference type="PROSITE" id="PS00211">
    <property type="entry name" value="ABC_TRANSPORTER_1"/>
    <property type="match status" value="1"/>
</dbReference>
<evidence type="ECO:0000256" key="7">
    <source>
        <dbReference type="ARBA" id="ARBA00022970"/>
    </source>
</evidence>
<evidence type="ECO:0000256" key="8">
    <source>
        <dbReference type="ARBA" id="ARBA00023136"/>
    </source>
</evidence>
<dbReference type="SMART" id="SM00382">
    <property type="entry name" value="AAA"/>
    <property type="match status" value="1"/>
</dbReference>
<keyword evidence="4" id="KW-1003">Cell membrane</keyword>
<dbReference type="Gene3D" id="3.40.50.300">
    <property type="entry name" value="P-loop containing nucleotide triphosphate hydrolases"/>
    <property type="match status" value="1"/>
</dbReference>
<dbReference type="PANTHER" id="PTHR43166">
    <property type="entry name" value="AMINO ACID IMPORT ATP-BINDING PROTEIN"/>
    <property type="match status" value="1"/>
</dbReference>
<dbReference type="SUPFAM" id="SSF52540">
    <property type="entry name" value="P-loop containing nucleoside triphosphate hydrolases"/>
    <property type="match status" value="1"/>
</dbReference>
<evidence type="ECO:0000259" key="9">
    <source>
        <dbReference type="PROSITE" id="PS50893"/>
    </source>
</evidence>
<comment type="similarity">
    <text evidence="2">Belongs to the ABC transporter superfamily.</text>
</comment>
<keyword evidence="5" id="KW-0547">Nucleotide-binding</keyword>
<dbReference type="CDD" id="cd03262">
    <property type="entry name" value="ABC_HisP_GlnQ"/>
    <property type="match status" value="1"/>
</dbReference>
<name>A0ABV9Z5C9_9HYPH</name>
<dbReference type="InterPro" id="IPR027417">
    <property type="entry name" value="P-loop_NTPase"/>
</dbReference>
<evidence type="ECO:0000256" key="1">
    <source>
        <dbReference type="ARBA" id="ARBA00004202"/>
    </source>
</evidence>
<dbReference type="Pfam" id="PF00005">
    <property type="entry name" value="ABC_tran"/>
    <property type="match status" value="1"/>
</dbReference>
<dbReference type="EMBL" id="JBHSJF010000008">
    <property type="protein sequence ID" value="MFC5069931.1"/>
    <property type="molecule type" value="Genomic_DNA"/>
</dbReference>
<evidence type="ECO:0000313" key="10">
    <source>
        <dbReference type="EMBL" id="MFC5069931.1"/>
    </source>
</evidence>
<dbReference type="InterPro" id="IPR050086">
    <property type="entry name" value="MetN_ABC_transporter-like"/>
</dbReference>
<dbReference type="GO" id="GO:0005524">
    <property type="term" value="F:ATP binding"/>
    <property type="evidence" value="ECO:0007669"/>
    <property type="project" value="UniProtKB-KW"/>
</dbReference>
<dbReference type="InterPro" id="IPR003439">
    <property type="entry name" value="ABC_transporter-like_ATP-bd"/>
</dbReference>
<evidence type="ECO:0000256" key="3">
    <source>
        <dbReference type="ARBA" id="ARBA00022448"/>
    </source>
</evidence>
<dbReference type="RefSeq" id="WP_114958509.1">
    <property type="nucleotide sequence ID" value="NZ_JBHSJF010000008.1"/>
</dbReference>
<keyword evidence="8" id="KW-0472">Membrane</keyword>
<evidence type="ECO:0000313" key="11">
    <source>
        <dbReference type="Proteomes" id="UP001595796"/>
    </source>
</evidence>
<keyword evidence="6 10" id="KW-0067">ATP-binding</keyword>
<evidence type="ECO:0000256" key="2">
    <source>
        <dbReference type="ARBA" id="ARBA00005417"/>
    </source>
</evidence>
<evidence type="ECO:0000256" key="4">
    <source>
        <dbReference type="ARBA" id="ARBA00022475"/>
    </source>
</evidence>
<reference evidence="11" key="1">
    <citation type="journal article" date="2019" name="Int. J. Syst. Evol. Microbiol.">
        <title>The Global Catalogue of Microorganisms (GCM) 10K type strain sequencing project: providing services to taxonomists for standard genome sequencing and annotation.</title>
        <authorList>
            <consortium name="The Broad Institute Genomics Platform"/>
            <consortium name="The Broad Institute Genome Sequencing Center for Infectious Disease"/>
            <person name="Wu L."/>
            <person name="Ma J."/>
        </authorList>
    </citation>
    <scope>NUCLEOTIDE SEQUENCE [LARGE SCALE GENOMIC DNA]</scope>
    <source>
        <strain evidence="11">CGMCC 1.16444</strain>
    </source>
</reference>
<dbReference type="PROSITE" id="PS50893">
    <property type="entry name" value="ABC_TRANSPORTER_2"/>
    <property type="match status" value="1"/>
</dbReference>
<keyword evidence="7" id="KW-0029">Amino-acid transport</keyword>